<organism evidence="2 3">
    <name type="scientific">Strigamia maritima</name>
    <name type="common">European centipede</name>
    <name type="synonym">Geophilus maritimus</name>
    <dbReference type="NCBI Taxonomy" id="126957"/>
    <lineage>
        <taxon>Eukaryota</taxon>
        <taxon>Metazoa</taxon>
        <taxon>Ecdysozoa</taxon>
        <taxon>Arthropoda</taxon>
        <taxon>Myriapoda</taxon>
        <taxon>Chilopoda</taxon>
        <taxon>Pleurostigmophora</taxon>
        <taxon>Geophilomorpha</taxon>
        <taxon>Linotaeniidae</taxon>
        <taxon>Strigamia</taxon>
    </lineage>
</organism>
<protein>
    <recommendedName>
        <fullName evidence="1">Ig-like domain-containing protein</fullName>
    </recommendedName>
</protein>
<feature type="domain" description="Ig-like" evidence="1">
    <location>
        <begin position="40"/>
        <end position="139"/>
    </location>
</feature>
<dbReference type="PROSITE" id="PS50835">
    <property type="entry name" value="IG_LIKE"/>
    <property type="match status" value="1"/>
</dbReference>
<dbReference type="STRING" id="126957.T1JNW8"/>
<sequence length="242" mass="26157">MSSGSIACSQRNNERGGHRCPLKNNLQSACSAVSGIIHGPSFSNEPPRLVEFSNNTGAKIECTATGDPTPKVTWSLSDGTSVTNIASLRQVHADGTLVFPPFSASDFRQDIHAAVYRCVASNAVGVVVSGDVQVKAEITLLVKSNLNTTRSSLVISRYWLLLVQFEKSRKRTPLDISSLNNLIWWDYVAFAGFSAKSIRSMLSEPGVLAQIFVKGGRGFLTDGKKSPFCWVLEHSAVPKGAR</sequence>
<reference evidence="3" key="1">
    <citation type="submission" date="2011-05" db="EMBL/GenBank/DDBJ databases">
        <authorList>
            <person name="Richards S.R."/>
            <person name="Qu J."/>
            <person name="Jiang H."/>
            <person name="Jhangiani S.N."/>
            <person name="Agravi P."/>
            <person name="Goodspeed R."/>
            <person name="Gross S."/>
            <person name="Mandapat C."/>
            <person name="Jackson L."/>
            <person name="Mathew T."/>
            <person name="Pu L."/>
            <person name="Thornton R."/>
            <person name="Saada N."/>
            <person name="Wilczek-Boney K.B."/>
            <person name="Lee S."/>
            <person name="Kovar C."/>
            <person name="Wu Y."/>
            <person name="Scherer S.E."/>
            <person name="Worley K.C."/>
            <person name="Muzny D.M."/>
            <person name="Gibbs R."/>
        </authorList>
    </citation>
    <scope>NUCLEOTIDE SEQUENCE</scope>
    <source>
        <strain evidence="3">Brora</strain>
    </source>
</reference>
<dbReference type="eggNOG" id="KOG3510">
    <property type="taxonomic scope" value="Eukaryota"/>
</dbReference>
<dbReference type="Pfam" id="PF13927">
    <property type="entry name" value="Ig_3"/>
    <property type="match status" value="1"/>
</dbReference>
<dbReference type="InterPro" id="IPR007110">
    <property type="entry name" value="Ig-like_dom"/>
</dbReference>
<reference evidence="2" key="2">
    <citation type="submission" date="2015-02" db="UniProtKB">
        <authorList>
            <consortium name="EnsemblMetazoa"/>
        </authorList>
    </citation>
    <scope>IDENTIFICATION</scope>
</reference>
<dbReference type="EMBL" id="JH431984">
    <property type="status" value="NOT_ANNOTATED_CDS"/>
    <property type="molecule type" value="Genomic_DNA"/>
</dbReference>
<dbReference type="Gene3D" id="2.60.40.10">
    <property type="entry name" value="Immunoglobulins"/>
    <property type="match status" value="1"/>
</dbReference>
<evidence type="ECO:0000313" key="2">
    <source>
        <dbReference type="EnsemblMetazoa" id="SMAR015547-PA"/>
    </source>
</evidence>
<name>T1JNW8_STRMM</name>
<dbReference type="SMART" id="SM00408">
    <property type="entry name" value="IGc2"/>
    <property type="match status" value="1"/>
</dbReference>
<dbReference type="InterPro" id="IPR036179">
    <property type="entry name" value="Ig-like_dom_sf"/>
</dbReference>
<evidence type="ECO:0000313" key="3">
    <source>
        <dbReference type="Proteomes" id="UP000014500"/>
    </source>
</evidence>
<evidence type="ECO:0000259" key="1">
    <source>
        <dbReference type="PROSITE" id="PS50835"/>
    </source>
</evidence>
<accession>T1JNW8</accession>
<keyword evidence="3" id="KW-1185">Reference proteome</keyword>
<dbReference type="EnsemblMetazoa" id="SMAR015547-RA">
    <property type="protein sequence ID" value="SMAR015547-PA"/>
    <property type="gene ID" value="SMAR015547"/>
</dbReference>
<dbReference type="AlphaFoldDB" id="T1JNW8"/>
<dbReference type="SUPFAM" id="SSF48726">
    <property type="entry name" value="Immunoglobulin"/>
    <property type="match status" value="1"/>
</dbReference>
<dbReference type="HOGENOM" id="CLU_1148484_0_0_1"/>
<dbReference type="InterPro" id="IPR013783">
    <property type="entry name" value="Ig-like_fold"/>
</dbReference>
<dbReference type="Proteomes" id="UP000014500">
    <property type="component" value="Unassembled WGS sequence"/>
</dbReference>
<proteinExistence type="predicted"/>
<dbReference type="InterPro" id="IPR003598">
    <property type="entry name" value="Ig_sub2"/>
</dbReference>